<dbReference type="InterPro" id="IPR002993">
    <property type="entry name" value="ODC_AZ"/>
</dbReference>
<dbReference type="GO" id="GO:0005524">
    <property type="term" value="F:ATP binding"/>
    <property type="evidence" value="ECO:0007669"/>
    <property type="project" value="InterPro"/>
</dbReference>
<keyword evidence="6" id="KW-0418">Kinase</keyword>
<evidence type="ECO:0000256" key="1">
    <source>
        <dbReference type="ARBA" id="ARBA00008796"/>
    </source>
</evidence>
<dbReference type="AlphaFoldDB" id="A0A8J4ULR9"/>
<dbReference type="SMART" id="SM00220">
    <property type="entry name" value="S_TKc"/>
    <property type="match status" value="1"/>
</dbReference>
<comment type="caution">
    <text evidence="6">The sequence shown here is derived from an EMBL/GenBank/DDBJ whole genome shotgun (WGS) entry which is preliminary data.</text>
</comment>
<gene>
    <name evidence="6" type="ORF">DAT39_012264</name>
</gene>
<dbReference type="PANTHER" id="PTHR22972:SF3">
    <property type="entry name" value="INACTIVE TYROSINE-PROTEIN KINASE PRAG1"/>
    <property type="match status" value="1"/>
</dbReference>
<feature type="compositionally biased region" description="Low complexity" evidence="4">
    <location>
        <begin position="312"/>
        <end position="322"/>
    </location>
</feature>
<dbReference type="Pfam" id="PF02100">
    <property type="entry name" value="ODC_AZ"/>
    <property type="match status" value="1"/>
</dbReference>
<feature type="domain" description="Protein kinase" evidence="5">
    <location>
        <begin position="573"/>
        <end position="932"/>
    </location>
</feature>
<dbReference type="Gene3D" id="1.10.510.10">
    <property type="entry name" value="Transferase(Phosphotransferase) domain 1"/>
    <property type="match status" value="1"/>
</dbReference>
<dbReference type="InterPro" id="IPR038581">
    <property type="entry name" value="ODC_AZ_sf"/>
</dbReference>
<dbReference type="InterPro" id="IPR000719">
    <property type="entry name" value="Prot_kinase_dom"/>
</dbReference>
<dbReference type="PROSITE" id="PS00109">
    <property type="entry name" value="PROTEIN_KINASE_TYR"/>
    <property type="match status" value="1"/>
</dbReference>
<keyword evidence="6" id="KW-0808">Transferase</keyword>
<proteinExistence type="inferred from homology"/>
<dbReference type="SUPFAM" id="SSF56112">
    <property type="entry name" value="Protein kinase-like (PK-like)"/>
    <property type="match status" value="1"/>
</dbReference>
<dbReference type="Pfam" id="PF00069">
    <property type="entry name" value="Pkinase"/>
    <property type="match status" value="1"/>
</dbReference>
<feature type="region of interest" description="Disordered" evidence="4">
    <location>
        <begin position="525"/>
        <end position="556"/>
    </location>
</feature>
<evidence type="ECO:0000256" key="4">
    <source>
        <dbReference type="SAM" id="MobiDB-lite"/>
    </source>
</evidence>
<evidence type="ECO:0000256" key="2">
    <source>
        <dbReference type="ARBA" id="ARBA00022758"/>
    </source>
</evidence>
<comment type="similarity">
    <text evidence="3">Belongs to the protein kinase superfamily.</text>
</comment>
<dbReference type="OrthoDB" id="9447225at2759"/>
<dbReference type="GO" id="GO:0004672">
    <property type="term" value="F:protein kinase activity"/>
    <property type="evidence" value="ECO:0007669"/>
    <property type="project" value="InterPro"/>
</dbReference>
<evidence type="ECO:0000259" key="5">
    <source>
        <dbReference type="PROSITE" id="PS50011"/>
    </source>
</evidence>
<evidence type="ECO:0000256" key="3">
    <source>
        <dbReference type="ARBA" id="ARBA00038349"/>
    </source>
</evidence>
<feature type="region of interest" description="Disordered" evidence="4">
    <location>
        <begin position="387"/>
        <end position="505"/>
    </location>
</feature>
<dbReference type="Gene3D" id="3.40.630.60">
    <property type="match status" value="1"/>
</dbReference>
<keyword evidence="2" id="KW-0688">Ribosomal frameshifting</keyword>
<dbReference type="SUPFAM" id="SSF55729">
    <property type="entry name" value="Acyl-CoA N-acyltransferases (Nat)"/>
    <property type="match status" value="1"/>
</dbReference>
<dbReference type="Proteomes" id="UP000727407">
    <property type="component" value="Unassembled WGS sequence"/>
</dbReference>
<name>A0A8J4ULR9_CLAMG</name>
<dbReference type="GO" id="GO:0075523">
    <property type="term" value="P:viral translational frameshifting"/>
    <property type="evidence" value="ECO:0007669"/>
    <property type="project" value="UniProtKB-KW"/>
</dbReference>
<feature type="region of interest" description="Disordered" evidence="4">
    <location>
        <begin position="310"/>
        <end position="375"/>
    </location>
</feature>
<evidence type="ECO:0000313" key="6">
    <source>
        <dbReference type="EMBL" id="KAF5898012.1"/>
    </source>
</evidence>
<reference evidence="6" key="1">
    <citation type="submission" date="2020-07" db="EMBL/GenBank/DDBJ databases">
        <title>Clarias magur genome sequencing, assembly and annotation.</title>
        <authorList>
            <person name="Kushwaha B."/>
            <person name="Kumar R."/>
            <person name="Das P."/>
            <person name="Joshi C.G."/>
            <person name="Kumar D."/>
            <person name="Nagpure N.S."/>
            <person name="Pandey M."/>
            <person name="Agarwal S."/>
            <person name="Srivastava S."/>
            <person name="Singh M."/>
            <person name="Sahoo L."/>
            <person name="Jayasankar P."/>
            <person name="Meher P.K."/>
            <person name="Koringa P.G."/>
            <person name="Iquebal M.A."/>
            <person name="Das S.P."/>
            <person name="Bit A."/>
            <person name="Patnaik S."/>
            <person name="Patel N."/>
            <person name="Shah T.M."/>
            <person name="Hinsu A."/>
            <person name="Jena J.K."/>
        </authorList>
    </citation>
    <scope>NUCLEOTIDE SEQUENCE</scope>
    <source>
        <strain evidence="6">CIFAMagur01</strain>
        <tissue evidence="6">Testis</tissue>
    </source>
</reference>
<dbReference type="PROSITE" id="PS50011">
    <property type="entry name" value="PROTEIN_KINASE_DOM"/>
    <property type="match status" value="1"/>
</dbReference>
<dbReference type="InterPro" id="IPR051511">
    <property type="entry name" value="MitoQC_Scaffold_Kinases"/>
</dbReference>
<comment type="similarity">
    <text evidence="1">Belongs to the ODC antizyme family.</text>
</comment>
<dbReference type="InterPro" id="IPR011009">
    <property type="entry name" value="Kinase-like_dom_sf"/>
</dbReference>
<accession>A0A8J4ULR9</accession>
<feature type="non-terminal residue" evidence="6">
    <location>
        <position position="1"/>
    </location>
</feature>
<feature type="compositionally biased region" description="Low complexity" evidence="4">
    <location>
        <begin position="391"/>
        <end position="404"/>
    </location>
</feature>
<keyword evidence="7" id="KW-1185">Reference proteome</keyword>
<dbReference type="PANTHER" id="PTHR22972">
    <property type="entry name" value="SERINE/THREONINE PROTEIN KINASE"/>
    <property type="match status" value="1"/>
</dbReference>
<organism evidence="6 7">
    <name type="scientific">Clarias magur</name>
    <name type="common">Asian catfish</name>
    <name type="synonym">Macropteronotus magur</name>
    <dbReference type="NCBI Taxonomy" id="1594786"/>
    <lineage>
        <taxon>Eukaryota</taxon>
        <taxon>Metazoa</taxon>
        <taxon>Chordata</taxon>
        <taxon>Craniata</taxon>
        <taxon>Vertebrata</taxon>
        <taxon>Euteleostomi</taxon>
        <taxon>Actinopterygii</taxon>
        <taxon>Neopterygii</taxon>
        <taxon>Teleostei</taxon>
        <taxon>Ostariophysi</taxon>
        <taxon>Siluriformes</taxon>
        <taxon>Clariidae</taxon>
        <taxon>Clarias</taxon>
    </lineage>
</organism>
<dbReference type="GO" id="GO:0008073">
    <property type="term" value="F:ornithine decarboxylase inhibitor activity"/>
    <property type="evidence" value="ECO:0007669"/>
    <property type="project" value="InterPro"/>
</dbReference>
<evidence type="ECO:0000313" key="7">
    <source>
        <dbReference type="Proteomes" id="UP000727407"/>
    </source>
</evidence>
<dbReference type="InterPro" id="IPR008266">
    <property type="entry name" value="Tyr_kinase_AS"/>
</dbReference>
<dbReference type="EMBL" id="QNUK01000214">
    <property type="protein sequence ID" value="KAF5898012.1"/>
    <property type="molecule type" value="Genomic_DNA"/>
</dbReference>
<dbReference type="InterPro" id="IPR016181">
    <property type="entry name" value="Acyl_CoA_acyltransferase"/>
</dbReference>
<feature type="compositionally biased region" description="Polar residues" evidence="4">
    <location>
        <begin position="433"/>
        <end position="442"/>
    </location>
</feature>
<feature type="compositionally biased region" description="Basic and acidic residues" evidence="4">
    <location>
        <begin position="406"/>
        <end position="430"/>
    </location>
</feature>
<sequence>MSACSEFAEHVWKPGSCKNCFHPRNAHANAKGRKSLCGEEEEDEGALSLPYIKPTIAVKPTMMNLDTSEIAVEFTTNTQQTNKNPIGLKNILDLSPLYIDSNGCSKALKDVMLQNGISTKLDYSSRNNASPKAQSNTACVFIMQEECRSPISLKESFSPQVAKTPKGTYVPSCDSVLRHHKQEVQVIINTAPGNINGTVTGASAETFSVLSSPVATPDSLNNASLSDVFSHCSSTDSLTGLNALQAEPIYAESSKRKCRPQQNTDVINEASDDGESQRATITVMAAHTEENNRTFYLSSPDSAVSTQWLHFSPTTPDDPSSPVFNWPSSPGVAGATSVSTDLLVQTEAKASPPIPPKRTSRSPKLGTSSLSPLPELNFHVTPPLKLSQVDSHSSCPVLSSLWSSEPRAKEEKKEEEKKNKTEREWKDKCDSLPGTNERNNSGSEKEAEMRTDSSSSEPRPPLPPPKKHHRSCSKLSMSSMELDQRGSVESLPHSLKDKNTASSDSLPALSDAVAQESTQRSCPALFPSPRLCPPPLPEKKLLSRTTSTDTEKKVKGHAITSCSSPQLAYSSSPSLQTLLSSGASRESVYARLGGLYGECVRRLALKCEERFTHAQKSTHRFFNEHEWSLFKLSCSRAVCVTRDAAYYPASCSTDTHTPYAVKICKGHTQEVRRSHLFGLSVQQSIPHHFNLQQDCGHFIACVPQSMLPGQEETLAPPSSPSGSVPVDQQERVVVITREVPSQSVADFVNEYQSFHRSHPEVYERRVCFLLLQLCNALEHLKTHGVTHRDLCLENMVLVPQKPSLTSGPTPHESLPRLLISNFSKAKRRCETDEKQRAELTRMAPEIVSASQYRKVDEFQTGILIYEMLHLPNPFEAVPSLRNRHYRIEELPAIPSVSIYSSGLERLARLLLRPDPDERIHIVEAKRGLQSLLWGPRRELLDRVTVDNRKDKDHEVLLNWLDVKRALLMMKFAERSLEPEKSTELEDWLCFCLLVVVVLLVLGLCGVPDAPLPPLKIPGGRGNGTRDHSPSARPLYTDRKLSVIERPAGGGHPATLHFLSRPTVSHEISWDAVVRGEALYIEIPREPFPEGSKESFASLLEFAEEHLKVNSVYVCFYKNREDR</sequence>
<dbReference type="PROSITE" id="PS01337">
    <property type="entry name" value="ODC_AZ"/>
    <property type="match status" value="1"/>
</dbReference>
<protein>
    <submittedName>
        <fullName evidence="6">Tyrosine-protein kinase</fullName>
    </submittedName>
</protein>